<proteinExistence type="predicted"/>
<dbReference type="SUPFAM" id="SSF48403">
    <property type="entry name" value="Ankyrin repeat"/>
    <property type="match status" value="1"/>
</dbReference>
<evidence type="ECO:0000313" key="2">
    <source>
        <dbReference type="Proteomes" id="UP000250140"/>
    </source>
</evidence>
<dbReference type="InterPro" id="IPR036770">
    <property type="entry name" value="Ankyrin_rpt-contain_sf"/>
</dbReference>
<protein>
    <recommendedName>
        <fullName evidence="3">Ankyrin</fullName>
    </recommendedName>
</protein>
<dbReference type="Proteomes" id="UP000250140">
    <property type="component" value="Unassembled WGS sequence"/>
</dbReference>
<sequence length="74" mass="8080">IVKLLLAWDDIQINIKASDGVISLSWAASGGYEAVVKLLLAQEDIGINLKNNNSRTTLSKAMFSAKYLGLVFRI</sequence>
<keyword evidence="2" id="KW-1185">Reference proteome</keyword>
<reference evidence="1 2" key="1">
    <citation type="journal article" date="2016" name="Nat. Commun.">
        <title>Ectomycorrhizal ecology is imprinted in the genome of the dominant symbiotic fungus Cenococcum geophilum.</title>
        <authorList>
            <consortium name="DOE Joint Genome Institute"/>
            <person name="Peter M."/>
            <person name="Kohler A."/>
            <person name="Ohm R.A."/>
            <person name="Kuo A."/>
            <person name="Krutzmann J."/>
            <person name="Morin E."/>
            <person name="Arend M."/>
            <person name="Barry K.W."/>
            <person name="Binder M."/>
            <person name="Choi C."/>
            <person name="Clum A."/>
            <person name="Copeland A."/>
            <person name="Grisel N."/>
            <person name="Haridas S."/>
            <person name="Kipfer T."/>
            <person name="LaButti K."/>
            <person name="Lindquist E."/>
            <person name="Lipzen A."/>
            <person name="Maire R."/>
            <person name="Meier B."/>
            <person name="Mihaltcheva S."/>
            <person name="Molinier V."/>
            <person name="Murat C."/>
            <person name="Poggeler S."/>
            <person name="Quandt C.A."/>
            <person name="Sperisen C."/>
            <person name="Tritt A."/>
            <person name="Tisserant E."/>
            <person name="Crous P.W."/>
            <person name="Henrissat B."/>
            <person name="Nehls U."/>
            <person name="Egli S."/>
            <person name="Spatafora J.W."/>
            <person name="Grigoriev I.V."/>
            <person name="Martin F.M."/>
        </authorList>
    </citation>
    <scope>NUCLEOTIDE SEQUENCE [LARGE SCALE GENOMIC DNA]</scope>
    <source>
        <strain evidence="1 2">CBS 207.34</strain>
    </source>
</reference>
<dbReference type="Gene3D" id="1.25.40.20">
    <property type="entry name" value="Ankyrin repeat-containing domain"/>
    <property type="match status" value="1"/>
</dbReference>
<evidence type="ECO:0008006" key="3">
    <source>
        <dbReference type="Google" id="ProtNLM"/>
    </source>
</evidence>
<dbReference type="EMBL" id="KV749607">
    <property type="protein sequence ID" value="OCL08711.1"/>
    <property type="molecule type" value="Genomic_DNA"/>
</dbReference>
<dbReference type="AlphaFoldDB" id="A0A8E2F221"/>
<evidence type="ECO:0000313" key="1">
    <source>
        <dbReference type="EMBL" id="OCL08711.1"/>
    </source>
</evidence>
<dbReference type="OrthoDB" id="20872at2759"/>
<organism evidence="1 2">
    <name type="scientific">Glonium stellatum</name>
    <dbReference type="NCBI Taxonomy" id="574774"/>
    <lineage>
        <taxon>Eukaryota</taxon>
        <taxon>Fungi</taxon>
        <taxon>Dikarya</taxon>
        <taxon>Ascomycota</taxon>
        <taxon>Pezizomycotina</taxon>
        <taxon>Dothideomycetes</taxon>
        <taxon>Pleosporomycetidae</taxon>
        <taxon>Gloniales</taxon>
        <taxon>Gloniaceae</taxon>
        <taxon>Glonium</taxon>
    </lineage>
</organism>
<feature type="non-terminal residue" evidence="1">
    <location>
        <position position="1"/>
    </location>
</feature>
<name>A0A8E2F221_9PEZI</name>
<gene>
    <name evidence="1" type="ORF">AOQ84DRAFT_292587</name>
</gene>
<accession>A0A8E2F221</accession>